<evidence type="ECO:0000313" key="5">
    <source>
        <dbReference type="Proteomes" id="UP000522688"/>
    </source>
</evidence>
<reference evidence="2 4" key="1">
    <citation type="submission" date="2019-07" db="EMBL/GenBank/DDBJ databases">
        <title>Whole genome shotgun sequence of Frigoribacterium faeni NBRC 103066.</title>
        <authorList>
            <person name="Hosoyama A."/>
            <person name="Uohara A."/>
            <person name="Ohji S."/>
            <person name="Ichikawa N."/>
        </authorList>
    </citation>
    <scope>NUCLEOTIDE SEQUENCE [LARGE SCALE GENOMIC DNA]</scope>
    <source>
        <strain evidence="2 4">NBRC 103066</strain>
    </source>
</reference>
<evidence type="ECO:0000313" key="4">
    <source>
        <dbReference type="Proteomes" id="UP000321154"/>
    </source>
</evidence>
<keyword evidence="1 3" id="KW-0808">Transferase</keyword>
<gene>
    <name evidence="3" type="ORF">FB463_000512</name>
    <name evidence="2" type="ORF">FFA01_14490</name>
</gene>
<dbReference type="AlphaFoldDB" id="A0A7W3JGB7"/>
<evidence type="ECO:0000313" key="3">
    <source>
        <dbReference type="EMBL" id="MBA8812288.1"/>
    </source>
</evidence>
<dbReference type="OrthoDB" id="9771846at2"/>
<dbReference type="Pfam" id="PF13692">
    <property type="entry name" value="Glyco_trans_1_4"/>
    <property type="match status" value="1"/>
</dbReference>
<organism evidence="3 5">
    <name type="scientific">Frigoribacterium faeni</name>
    <dbReference type="NCBI Taxonomy" id="145483"/>
    <lineage>
        <taxon>Bacteria</taxon>
        <taxon>Bacillati</taxon>
        <taxon>Actinomycetota</taxon>
        <taxon>Actinomycetes</taxon>
        <taxon>Micrococcales</taxon>
        <taxon>Microbacteriaceae</taxon>
        <taxon>Frigoribacterium</taxon>
    </lineage>
</organism>
<dbReference type="RefSeq" id="WP_146854497.1">
    <property type="nucleotide sequence ID" value="NZ_BAAAHR010000002.1"/>
</dbReference>
<protein>
    <submittedName>
        <fullName evidence="3">Glycosyltransferase involved in cell wall biosynthesis</fullName>
    </submittedName>
    <submittedName>
        <fullName evidence="2">Peptidase M14</fullName>
    </submittedName>
</protein>
<dbReference type="SUPFAM" id="SSF53756">
    <property type="entry name" value="UDP-Glycosyltransferase/glycogen phosphorylase"/>
    <property type="match status" value="1"/>
</dbReference>
<sequence>MSDRSTGTAVVFPYWPENPFLNIAYLALRADGWTISEQRDLAGFLDAVAVAAPGDVVHLHWTSLLVQNAPDEREADRRLATVVRALTDATGRGVRLVWTVHNRLPHDCPWPRQEIELSRAIVGLSSAVHVMSAQTRDVVADVVDIPLEKQAIVPHPSYEGLYDQAWTRDEARGSFGLGPAEKTVLFFGHIKPYKGVSTLLGAIGTTGATLLLAGHVSHADRLTTEALVPSDATVHAHYGYVPDDDAGRWFAAADVLVVPYAAILNSGSIHLASTFGLPVIVPGFAHLVEQFRDEPWVVFSDPEGGEEGLAAAIDAFAPSDDLRAAARRYALRYTPYAMSTDMLALYDSLSV</sequence>
<dbReference type="GO" id="GO:0016757">
    <property type="term" value="F:glycosyltransferase activity"/>
    <property type="evidence" value="ECO:0007669"/>
    <property type="project" value="TreeGrafter"/>
</dbReference>
<dbReference type="PANTHER" id="PTHR46401">
    <property type="entry name" value="GLYCOSYLTRANSFERASE WBBK-RELATED"/>
    <property type="match status" value="1"/>
</dbReference>
<evidence type="ECO:0000313" key="2">
    <source>
        <dbReference type="EMBL" id="GEK83140.1"/>
    </source>
</evidence>
<evidence type="ECO:0000256" key="1">
    <source>
        <dbReference type="ARBA" id="ARBA00022679"/>
    </source>
</evidence>
<keyword evidence="4" id="KW-1185">Reference proteome</keyword>
<name>A0A7W3JGB7_9MICO</name>
<dbReference type="PANTHER" id="PTHR46401:SF2">
    <property type="entry name" value="GLYCOSYLTRANSFERASE WBBK-RELATED"/>
    <property type="match status" value="1"/>
</dbReference>
<dbReference type="Proteomes" id="UP000522688">
    <property type="component" value="Unassembled WGS sequence"/>
</dbReference>
<comment type="caution">
    <text evidence="3">The sequence shown here is derived from an EMBL/GenBank/DDBJ whole genome shotgun (WGS) entry which is preliminary data.</text>
</comment>
<dbReference type="EMBL" id="JACGWW010000001">
    <property type="protein sequence ID" value="MBA8812288.1"/>
    <property type="molecule type" value="Genomic_DNA"/>
</dbReference>
<dbReference type="Proteomes" id="UP000321154">
    <property type="component" value="Unassembled WGS sequence"/>
</dbReference>
<accession>A0A7W3JGB7</accession>
<dbReference type="Gene3D" id="3.40.50.2000">
    <property type="entry name" value="Glycogen Phosphorylase B"/>
    <property type="match status" value="1"/>
</dbReference>
<reference evidence="3 5" key="2">
    <citation type="submission" date="2020-07" db="EMBL/GenBank/DDBJ databases">
        <title>Sequencing the genomes of 1000 actinobacteria strains.</title>
        <authorList>
            <person name="Klenk H.-P."/>
        </authorList>
    </citation>
    <scope>NUCLEOTIDE SEQUENCE [LARGE SCALE GENOMIC DNA]</scope>
    <source>
        <strain evidence="3 5">DSM 10309</strain>
    </source>
</reference>
<dbReference type="EMBL" id="BJUV01000012">
    <property type="protein sequence ID" value="GEK83140.1"/>
    <property type="molecule type" value="Genomic_DNA"/>
</dbReference>
<proteinExistence type="predicted"/>
<dbReference type="GO" id="GO:0009103">
    <property type="term" value="P:lipopolysaccharide biosynthetic process"/>
    <property type="evidence" value="ECO:0007669"/>
    <property type="project" value="TreeGrafter"/>
</dbReference>